<feature type="compositionally biased region" description="Polar residues" evidence="1">
    <location>
        <begin position="284"/>
        <end position="297"/>
    </location>
</feature>
<evidence type="ECO:0000313" key="2">
    <source>
        <dbReference type="EMBL" id="MFC7279228.1"/>
    </source>
</evidence>
<keyword evidence="3" id="KW-1185">Reference proteome</keyword>
<reference evidence="3" key="1">
    <citation type="journal article" date="2019" name="Int. J. Syst. Evol. Microbiol.">
        <title>The Global Catalogue of Microorganisms (GCM) 10K type strain sequencing project: providing services to taxonomists for standard genome sequencing and annotation.</title>
        <authorList>
            <consortium name="The Broad Institute Genomics Platform"/>
            <consortium name="The Broad Institute Genome Sequencing Center for Infectious Disease"/>
            <person name="Wu L."/>
            <person name="Ma J."/>
        </authorList>
    </citation>
    <scope>NUCLEOTIDE SEQUENCE [LARGE SCALE GENOMIC DNA]</scope>
    <source>
        <strain evidence="3">XZYJT-10</strain>
    </source>
</reference>
<proteinExistence type="predicted"/>
<dbReference type="Proteomes" id="UP001596548">
    <property type="component" value="Unassembled WGS sequence"/>
</dbReference>
<feature type="region of interest" description="Disordered" evidence="1">
    <location>
        <begin position="275"/>
        <end position="317"/>
    </location>
</feature>
<sequence>MLDGRDPDLVPALEKASDEFFKSQQFLEEHRGVFDALTDDNGKVDYRLLEETLGGKAKETGHFFRDLHLARSALAIRRKALMADAAAHALADPANPYAAMRKRLESQAYQLDEADAIVAELTERLSRIELKGRRLRDRDKSVTARQEHIRAQVSPPAADGDTEVLFLTTASGEILQLLPAHEDEPSKPTADEGVPLPALPDNGDAKPGRWRTATTRSDTTPAGRRTDMGCHVDTNQDRNQAPGRGRGTADLSIHLQVTAGHPVLPNEVFDDRCREPSCSAAGPPTSTTPGRMYTNSAGARRQRSVQPHPDFVGWECS</sequence>
<comment type="caution">
    <text evidence="2">The sequence shown here is derived from an EMBL/GenBank/DDBJ whole genome shotgun (WGS) entry which is preliminary data.</text>
</comment>
<dbReference type="EMBL" id="JBHTBJ010000046">
    <property type="protein sequence ID" value="MFC7279228.1"/>
    <property type="molecule type" value="Genomic_DNA"/>
</dbReference>
<gene>
    <name evidence="2" type="ORF">ACFQS1_35150</name>
</gene>
<feature type="compositionally biased region" description="Basic and acidic residues" evidence="1">
    <location>
        <begin position="135"/>
        <end position="150"/>
    </location>
</feature>
<feature type="region of interest" description="Disordered" evidence="1">
    <location>
        <begin position="135"/>
        <end position="157"/>
    </location>
</feature>
<evidence type="ECO:0000313" key="3">
    <source>
        <dbReference type="Proteomes" id="UP001596548"/>
    </source>
</evidence>
<dbReference type="RefSeq" id="WP_378976353.1">
    <property type="nucleotide sequence ID" value="NZ_JBHTBJ010000046.1"/>
</dbReference>
<organism evidence="2 3">
    <name type="scientific">Paractinoplanes rhizophilus</name>
    <dbReference type="NCBI Taxonomy" id="1416877"/>
    <lineage>
        <taxon>Bacteria</taxon>
        <taxon>Bacillati</taxon>
        <taxon>Actinomycetota</taxon>
        <taxon>Actinomycetes</taxon>
        <taxon>Micromonosporales</taxon>
        <taxon>Micromonosporaceae</taxon>
        <taxon>Paractinoplanes</taxon>
    </lineage>
</organism>
<accession>A0ABW2I2Y0</accession>
<name>A0ABW2I2Y0_9ACTN</name>
<protein>
    <submittedName>
        <fullName evidence="2">Uncharacterized protein</fullName>
    </submittedName>
</protein>
<evidence type="ECO:0000256" key="1">
    <source>
        <dbReference type="SAM" id="MobiDB-lite"/>
    </source>
</evidence>
<feature type="region of interest" description="Disordered" evidence="1">
    <location>
        <begin position="183"/>
        <end position="248"/>
    </location>
</feature>
<feature type="compositionally biased region" description="Basic and acidic residues" evidence="1">
    <location>
        <begin position="224"/>
        <end position="236"/>
    </location>
</feature>